<dbReference type="InterPro" id="IPR036291">
    <property type="entry name" value="NAD(P)-bd_dom_sf"/>
</dbReference>
<proteinExistence type="inferred from homology"/>
<feature type="domain" description="Polysaccharide biosynthesis protein CapD-like" evidence="2">
    <location>
        <begin position="39"/>
        <end position="317"/>
    </location>
</feature>
<sequence length="352" mass="39669">MDASVSNHIQQLINDSGLLHSNTNSKKQYRSLDFSNDTILITGAAGSIGSELTKQLVHSRYKKLILVDIAESPLYELQQELECKTEDVEFIILNITDKASLKFIFESHQPTIVFHTAAYKHVPLMESIPYEAVKLNIMGTKLLADLSILYAVKKFIFISTDKAVNPISVMGMTKRIAERYLLQLHNQSQTKFIITRFGNIFGSSGSVVPLFLNQIHSGKPLTVTNKDVSRYFICKHKACNLILEIAAFEASNPSVYTFNMGTPIKIMDLAKTLTTFYNEDIAIKMTKIRPGEKLHENIVSKNESLIPTSHKDIMHVKINKEDALKPMNIDELFKLSPSNSISEIKSTLKKYI</sequence>
<dbReference type="RefSeq" id="WP_316983033.1">
    <property type="nucleotide sequence ID" value="NZ_CP136521.1"/>
</dbReference>
<reference evidence="4" key="1">
    <citation type="submission" date="2024-06" db="EMBL/GenBank/DDBJ databases">
        <title>Hwangdonia haimaensis gen. nov., sp. nov., a member of the family Flavobacteriaceae isolated from the haima cold seep.</title>
        <authorList>
            <person name="Li J."/>
        </authorList>
    </citation>
    <scope>NUCLEOTIDE SEQUENCE [LARGE SCALE GENOMIC DNA]</scope>
    <source>
        <strain evidence="4">SCSIO 19198</strain>
    </source>
</reference>
<dbReference type="CDD" id="cd05237">
    <property type="entry name" value="UDP_invert_4-6DH_SDR_e"/>
    <property type="match status" value="1"/>
</dbReference>
<gene>
    <name evidence="3" type="ORF">RNZ46_15260</name>
</gene>
<dbReference type="InterPro" id="IPR051203">
    <property type="entry name" value="Polysaccharide_Synthase-Rel"/>
</dbReference>
<keyword evidence="4" id="KW-1185">Reference proteome</keyword>
<dbReference type="AlphaFoldDB" id="A0AA97ELC0"/>
<dbReference type="PANTHER" id="PTHR43318">
    <property type="entry name" value="UDP-N-ACETYLGLUCOSAMINE 4,6-DEHYDRATASE"/>
    <property type="match status" value="1"/>
</dbReference>
<dbReference type="PANTHER" id="PTHR43318:SF1">
    <property type="entry name" value="POLYSACCHARIDE BIOSYNTHESIS PROTEIN EPSC-RELATED"/>
    <property type="match status" value="1"/>
</dbReference>
<dbReference type="SUPFAM" id="SSF51735">
    <property type="entry name" value="NAD(P)-binding Rossmann-fold domains"/>
    <property type="match status" value="1"/>
</dbReference>
<evidence type="ECO:0000313" key="4">
    <source>
        <dbReference type="Proteomes" id="UP001302486"/>
    </source>
</evidence>
<dbReference type="Gene3D" id="3.40.50.720">
    <property type="entry name" value="NAD(P)-binding Rossmann-like Domain"/>
    <property type="match status" value="1"/>
</dbReference>
<evidence type="ECO:0000259" key="2">
    <source>
        <dbReference type="Pfam" id="PF02719"/>
    </source>
</evidence>
<accession>A0AA97ELC0</accession>
<organism evidence="3 4">
    <name type="scientific">Hwangdonia lutea</name>
    <dbReference type="NCBI Taxonomy" id="3075823"/>
    <lineage>
        <taxon>Bacteria</taxon>
        <taxon>Pseudomonadati</taxon>
        <taxon>Bacteroidota</taxon>
        <taxon>Flavobacteriia</taxon>
        <taxon>Flavobacteriales</taxon>
        <taxon>Flavobacteriaceae</taxon>
        <taxon>Hwangdonia</taxon>
    </lineage>
</organism>
<name>A0AA97ELC0_9FLAO</name>
<protein>
    <submittedName>
        <fullName evidence="3">SDR family NAD(P)-dependent oxidoreductase</fullName>
    </submittedName>
</protein>
<evidence type="ECO:0000313" key="3">
    <source>
        <dbReference type="EMBL" id="WOD43347.1"/>
    </source>
</evidence>
<dbReference type="Pfam" id="PF02719">
    <property type="entry name" value="Polysacc_synt_2"/>
    <property type="match status" value="1"/>
</dbReference>
<dbReference type="Proteomes" id="UP001302486">
    <property type="component" value="Chromosome"/>
</dbReference>
<dbReference type="InterPro" id="IPR003869">
    <property type="entry name" value="Polysac_CapD-like"/>
</dbReference>
<comment type="similarity">
    <text evidence="1">Belongs to the polysaccharide synthase family.</text>
</comment>
<dbReference type="KEGG" id="hws:RNZ46_15260"/>
<evidence type="ECO:0000256" key="1">
    <source>
        <dbReference type="ARBA" id="ARBA00007430"/>
    </source>
</evidence>
<dbReference type="EMBL" id="CP136521">
    <property type="protein sequence ID" value="WOD43347.1"/>
    <property type="molecule type" value="Genomic_DNA"/>
</dbReference>